<dbReference type="CDD" id="cd00063">
    <property type="entry name" value="FN3"/>
    <property type="match status" value="7"/>
</dbReference>
<protein>
    <recommendedName>
        <fullName evidence="7">Titin</fullName>
    </recommendedName>
</protein>
<feature type="domain" description="Ig-like" evidence="3">
    <location>
        <begin position="292"/>
        <end position="375"/>
    </location>
</feature>
<dbReference type="InterPro" id="IPR007110">
    <property type="entry name" value="Ig-like_dom"/>
</dbReference>
<dbReference type="GeneTree" id="ENSGT01150000286978"/>
<dbReference type="PANTHER" id="PTHR14340:SF13">
    <property type="entry name" value="TITIN"/>
    <property type="match status" value="1"/>
</dbReference>
<dbReference type="Proteomes" id="UP000264820">
    <property type="component" value="Unplaced"/>
</dbReference>
<dbReference type="CDD" id="cd05748">
    <property type="entry name" value="Ig_Titin_like"/>
    <property type="match status" value="1"/>
</dbReference>
<dbReference type="Gene3D" id="2.60.40.10">
    <property type="entry name" value="Immunoglobulins"/>
    <property type="match status" value="9"/>
</dbReference>
<dbReference type="FunFam" id="2.60.40.10:FF:000002">
    <property type="entry name" value="Titin a"/>
    <property type="match status" value="2"/>
</dbReference>
<evidence type="ECO:0000256" key="2">
    <source>
        <dbReference type="ARBA" id="ARBA00023319"/>
    </source>
</evidence>
<dbReference type="InterPro" id="IPR003599">
    <property type="entry name" value="Ig_sub"/>
</dbReference>
<dbReference type="Ensembl" id="ENSHCOT00000019864.1">
    <property type="protein sequence ID" value="ENSHCOP00000025569.1"/>
    <property type="gene ID" value="ENSHCOG00000015823.1"/>
</dbReference>
<keyword evidence="1" id="KW-0677">Repeat</keyword>
<feature type="domain" description="Fibronectin type-III" evidence="4">
    <location>
        <begin position="572"/>
        <end position="662"/>
    </location>
</feature>
<dbReference type="InterPro" id="IPR013783">
    <property type="entry name" value="Ig-like_fold"/>
</dbReference>
<dbReference type="GO" id="GO:0008307">
    <property type="term" value="F:structural constituent of muscle"/>
    <property type="evidence" value="ECO:0007669"/>
    <property type="project" value="TreeGrafter"/>
</dbReference>
<sequence length="907" mass="99072">MALDPVDPPGQPVPVFTAKNVITIKWTKPEYDGGFKITGYTVEKRELPAGRWIRANFTNIIETTFTVSGLTQDAVYEFRVMARNSAGAVSGPSEPSDPITCTDSIVEPRIMVDAIFKDVVLLRAGESFKLEADISGQPTPSMVWTKDGKEVENTLKLDVKFNEMATTLSNKDSVRSDGGEFVLTAANVGGISKHIFRVKVLDRPGPPFGPLRVSNVTADNCLLTWAPPLDDGGGKIEGYVVEKRESSRLVWTHVASDLQATEYKVGIGEHADVAGAVVTQDRADEPDLDIDPELRKIVTIKAGLSLRLFIPIKGRPTPSIKWDKDDAPLQEKAQVEVTSSYTALVIDQMNRADSGKYTITAENSSGTKSAFVVVRVLDTPSAPGKLTVKEITSQSVTLAWEVPLLDGGSKIKNYIVEKRESTRKTYAAVVTNCHALSWKIEPLQEGCSYYFRVLAENAYGIGLPAVTVDPLKVSEVPQAPRSLTVTDQTNTSISLAWESPEYDGGSRVIQYLLEVQLKGQEKWSGVNTYKTMEATVCNLNPGEEYLFRVFALNDKGKSDPRVLSGHVIGPLHVAGVAEDRCSLVWRAPLHDGGNPITHYVIERRETGRLAWTVVSSSCTTTCYKVTNLLEGNEYTFRVMAVNNYGASSPLESGAVIMKTPFVVPGPPHIEDVTDITHDGMTVAWTAPESDGDSAITNYVVEKKDRAGIKWTRCNRQKVTDLSFRVTGLTTGHEYEFRVAAENVVGLGEPSLPSSYCKACDPKYKPGCPAYVNVVDSTRSSITVSWGKPLSDGGSAILGYIVEVCKAEQEEWTMVTPPTGLRVNKYEIPKLTESQEYKIQVCALNKLGVGEPAVLDATRRHTGSYEIKIKNSLGSATASIAVEILGILTTLLLFSRLKRFLSSFGSFC</sequence>
<dbReference type="SMART" id="SM00408">
    <property type="entry name" value="IGc2"/>
    <property type="match status" value="2"/>
</dbReference>
<dbReference type="SMART" id="SM00060">
    <property type="entry name" value="FN3"/>
    <property type="match status" value="7"/>
</dbReference>
<feature type="domain" description="Fibronectin type-III" evidence="4">
    <location>
        <begin position="207"/>
        <end position="303"/>
    </location>
</feature>
<feature type="domain" description="Fibronectin type-III" evidence="4">
    <location>
        <begin position="663"/>
        <end position="761"/>
    </location>
</feature>
<dbReference type="InterPro" id="IPR036116">
    <property type="entry name" value="FN3_sf"/>
</dbReference>
<reference evidence="5" key="1">
    <citation type="submission" date="2025-08" db="UniProtKB">
        <authorList>
            <consortium name="Ensembl"/>
        </authorList>
    </citation>
    <scope>IDENTIFICATION</scope>
</reference>
<reference evidence="5" key="2">
    <citation type="submission" date="2025-09" db="UniProtKB">
        <authorList>
            <consortium name="Ensembl"/>
        </authorList>
    </citation>
    <scope>IDENTIFICATION</scope>
</reference>
<feature type="domain" description="Fibronectin type-III" evidence="4">
    <location>
        <begin position="382"/>
        <end position="476"/>
    </location>
</feature>
<dbReference type="SUPFAM" id="SSF48726">
    <property type="entry name" value="Immunoglobulin"/>
    <property type="match status" value="2"/>
</dbReference>
<dbReference type="PANTHER" id="PTHR14340">
    <property type="entry name" value="MICROFIBRIL-ASSOCIATED GLYCOPROTEIN 3"/>
    <property type="match status" value="1"/>
</dbReference>
<dbReference type="Pfam" id="PF00041">
    <property type="entry name" value="fn3"/>
    <property type="match status" value="6"/>
</dbReference>
<dbReference type="FunFam" id="2.60.40.10:FF:000135">
    <property type="entry name" value="Titin a"/>
    <property type="match status" value="1"/>
</dbReference>
<organism evidence="5 6">
    <name type="scientific">Hippocampus comes</name>
    <name type="common">Tiger tail seahorse</name>
    <dbReference type="NCBI Taxonomy" id="109280"/>
    <lineage>
        <taxon>Eukaryota</taxon>
        <taxon>Metazoa</taxon>
        <taxon>Chordata</taxon>
        <taxon>Craniata</taxon>
        <taxon>Vertebrata</taxon>
        <taxon>Euteleostomi</taxon>
        <taxon>Actinopterygii</taxon>
        <taxon>Neopterygii</taxon>
        <taxon>Teleostei</taxon>
        <taxon>Neoteleostei</taxon>
        <taxon>Acanthomorphata</taxon>
        <taxon>Syngnathiaria</taxon>
        <taxon>Syngnathiformes</taxon>
        <taxon>Syngnathoidei</taxon>
        <taxon>Syngnathidae</taxon>
        <taxon>Hippocampus</taxon>
    </lineage>
</organism>
<evidence type="ECO:0000256" key="1">
    <source>
        <dbReference type="ARBA" id="ARBA00022737"/>
    </source>
</evidence>
<dbReference type="SUPFAM" id="SSF49265">
    <property type="entry name" value="Fibronectin type III"/>
    <property type="match status" value="4"/>
</dbReference>
<dbReference type="GO" id="GO:0031430">
    <property type="term" value="C:M band"/>
    <property type="evidence" value="ECO:0007669"/>
    <property type="project" value="TreeGrafter"/>
</dbReference>
<dbReference type="FunFam" id="2.60.40.10:FF:000034">
    <property type="entry name" value="Titin isoform A"/>
    <property type="match status" value="1"/>
</dbReference>
<dbReference type="SMART" id="SM00409">
    <property type="entry name" value="IG"/>
    <property type="match status" value="2"/>
</dbReference>
<dbReference type="PRINTS" id="PR00014">
    <property type="entry name" value="FNTYPEIII"/>
</dbReference>
<dbReference type="PROSITE" id="PS50835">
    <property type="entry name" value="IG_LIKE"/>
    <property type="match status" value="2"/>
</dbReference>
<keyword evidence="6" id="KW-1185">Reference proteome</keyword>
<dbReference type="InterPro" id="IPR013098">
    <property type="entry name" value="Ig_I-set"/>
</dbReference>
<feature type="domain" description="Fibronectin type-III" evidence="4">
    <location>
        <begin position="767"/>
        <end position="864"/>
    </location>
</feature>
<dbReference type="PROSITE" id="PS50853">
    <property type="entry name" value="FN3"/>
    <property type="match status" value="7"/>
</dbReference>
<accession>A0A3Q2Z4D6</accession>
<dbReference type="InterPro" id="IPR036179">
    <property type="entry name" value="Ig-like_dom_sf"/>
</dbReference>
<evidence type="ECO:0008006" key="7">
    <source>
        <dbReference type="Google" id="ProtNLM"/>
    </source>
</evidence>
<dbReference type="FunFam" id="2.60.40.10:FF:000011">
    <property type="entry name" value="Titin b"/>
    <property type="match status" value="1"/>
</dbReference>
<dbReference type="GO" id="GO:0048738">
    <property type="term" value="P:cardiac muscle tissue development"/>
    <property type="evidence" value="ECO:0007669"/>
    <property type="project" value="TreeGrafter"/>
</dbReference>
<name>A0A3Q2Z4D6_HIPCM</name>
<dbReference type="FunFam" id="2.60.40.10:FF:000112">
    <property type="entry name" value="Titin a"/>
    <property type="match status" value="1"/>
</dbReference>
<evidence type="ECO:0000259" key="4">
    <source>
        <dbReference type="PROSITE" id="PS50853"/>
    </source>
</evidence>
<keyword evidence="2" id="KW-0393">Immunoglobulin domain</keyword>
<proteinExistence type="predicted"/>
<feature type="domain" description="Fibronectin type-III" evidence="4">
    <location>
        <begin position="8"/>
        <end position="105"/>
    </location>
</feature>
<dbReference type="OMA" id="WAHITTI"/>
<evidence type="ECO:0000313" key="6">
    <source>
        <dbReference type="Proteomes" id="UP000264820"/>
    </source>
</evidence>
<dbReference type="GO" id="GO:0045214">
    <property type="term" value="P:sarcomere organization"/>
    <property type="evidence" value="ECO:0007669"/>
    <property type="project" value="TreeGrafter"/>
</dbReference>
<evidence type="ECO:0000313" key="5">
    <source>
        <dbReference type="Ensembl" id="ENSHCOP00000025569.1"/>
    </source>
</evidence>
<evidence type="ECO:0000259" key="3">
    <source>
        <dbReference type="PROSITE" id="PS50835"/>
    </source>
</evidence>
<dbReference type="AlphaFoldDB" id="A0A3Q2Z4D6"/>
<dbReference type="FunFam" id="2.60.40.10:FF:000003">
    <property type="entry name" value="Titin isoform E"/>
    <property type="match status" value="2"/>
</dbReference>
<feature type="domain" description="Fibronectin type-III" evidence="4">
    <location>
        <begin position="479"/>
        <end position="571"/>
    </location>
</feature>
<dbReference type="Pfam" id="PF07679">
    <property type="entry name" value="I-set"/>
    <property type="match status" value="2"/>
</dbReference>
<dbReference type="InterPro" id="IPR003961">
    <property type="entry name" value="FN3_dom"/>
</dbReference>
<feature type="domain" description="Ig-like" evidence="3">
    <location>
        <begin position="108"/>
        <end position="187"/>
    </location>
</feature>
<dbReference type="InterPro" id="IPR003598">
    <property type="entry name" value="Ig_sub2"/>
</dbReference>